<proteinExistence type="predicted"/>
<name>C0DT81_EIKCO</name>
<dbReference type="Proteomes" id="UP000005837">
    <property type="component" value="Unassembled WGS sequence"/>
</dbReference>
<evidence type="ECO:0000313" key="2">
    <source>
        <dbReference type="Proteomes" id="UP000005837"/>
    </source>
</evidence>
<protein>
    <submittedName>
        <fullName evidence="1">Uncharacterized protein</fullName>
    </submittedName>
</protein>
<reference evidence="1 2" key="1">
    <citation type="submission" date="2009-01" db="EMBL/GenBank/DDBJ databases">
        <authorList>
            <person name="Fulton L."/>
            <person name="Clifton S."/>
            <person name="Chinwalla A.T."/>
            <person name="Mitreva M."/>
            <person name="Sodergren E."/>
            <person name="Weinstock G."/>
            <person name="Clifton S."/>
            <person name="Dooling D.J."/>
            <person name="Fulton B."/>
            <person name="Minx P."/>
            <person name="Pepin K.H."/>
            <person name="Johnson M."/>
            <person name="Bhonagiri V."/>
            <person name="Nash W.E."/>
            <person name="Mardis E.R."/>
            <person name="Wilson R.K."/>
        </authorList>
    </citation>
    <scope>NUCLEOTIDE SEQUENCE [LARGE SCALE GENOMIC DNA]</scope>
    <source>
        <strain evidence="1 2">ATCC 23834</strain>
    </source>
</reference>
<dbReference type="EMBL" id="ACEA01000012">
    <property type="protein sequence ID" value="EEG24786.1"/>
    <property type="molecule type" value="Genomic_DNA"/>
</dbReference>
<dbReference type="HOGENOM" id="CLU_1223172_0_0_4"/>
<dbReference type="AlphaFoldDB" id="C0DT81"/>
<accession>C0DT81</accession>
<evidence type="ECO:0000313" key="1">
    <source>
        <dbReference type="EMBL" id="EEG24786.1"/>
    </source>
</evidence>
<dbReference type="eggNOG" id="ENOG5033AT2">
    <property type="taxonomic scope" value="Bacteria"/>
</dbReference>
<comment type="caution">
    <text evidence="1">The sequence shown here is derived from an EMBL/GenBank/DDBJ whole genome shotgun (WGS) entry which is preliminary data.</text>
</comment>
<gene>
    <name evidence="1" type="ORF">EIKCOROL_00558</name>
</gene>
<sequence>MGIVAHLFSGSLKAHIAEIMISSYRAASHRQYNQYDKASQHSRKKQGFERSRIKHMTSHPYLDLQQGNVENYCMMVPKAEVPQWYEQGWLPHYAVGLSRREANRASMVYGFMRFKRDVLLFGRPEYLADKSPIGRKIVGFCIHLGTYGMGGPGFFGLLLDTDEYLVYTAWHAGYSTLLDNRAVKMPPYGNTATRSWVGNLNGAEWDELSPLLIGCEITDCSLAEHRCTLQLQKDGQTHLLEFVRQDNRIPSTPDQKPRLAYEDGKIADYLMYQHKNAWLVA</sequence>
<organism evidence="1 2">
    <name type="scientific">Eikenella corrodens ATCC 23834</name>
    <dbReference type="NCBI Taxonomy" id="546274"/>
    <lineage>
        <taxon>Bacteria</taxon>
        <taxon>Pseudomonadati</taxon>
        <taxon>Pseudomonadota</taxon>
        <taxon>Betaproteobacteria</taxon>
        <taxon>Neisseriales</taxon>
        <taxon>Neisseriaceae</taxon>
        <taxon>Eikenella</taxon>
    </lineage>
</organism>